<dbReference type="Proteomes" id="UP000774804">
    <property type="component" value="Unassembled WGS sequence"/>
</dbReference>
<evidence type="ECO:0000313" key="4">
    <source>
        <dbReference type="EMBL" id="KAG2944979.1"/>
    </source>
</evidence>
<feature type="region of interest" description="Disordered" evidence="1">
    <location>
        <begin position="30"/>
        <end position="77"/>
    </location>
</feature>
<name>A0A329T691_9STRA</name>
<comment type="caution">
    <text evidence="5">The sequence shown here is derived from an EMBL/GenBank/DDBJ whole genome shotgun (WGS) entry which is preliminary data.</text>
</comment>
<dbReference type="Pfam" id="PF23202">
    <property type="entry name" value="PAH_ZNF598"/>
    <property type="match status" value="1"/>
</dbReference>
<dbReference type="OrthoDB" id="119579at2759"/>
<dbReference type="EMBL" id="RCMI01000001">
    <property type="protein sequence ID" value="KAG2944979.1"/>
    <property type="molecule type" value="Genomic_DNA"/>
</dbReference>
<keyword evidence="6" id="KW-1185">Reference proteome</keyword>
<feature type="region of interest" description="Disordered" evidence="1">
    <location>
        <begin position="498"/>
        <end position="530"/>
    </location>
</feature>
<accession>A0A329T691</accession>
<feature type="region of interest" description="Disordered" evidence="1">
    <location>
        <begin position="544"/>
        <end position="575"/>
    </location>
</feature>
<dbReference type="EMBL" id="RCMG01000199">
    <property type="protein sequence ID" value="KAG2859962.1"/>
    <property type="molecule type" value="Genomic_DNA"/>
</dbReference>
<evidence type="ECO:0000313" key="5">
    <source>
        <dbReference type="EMBL" id="RAW43686.1"/>
    </source>
</evidence>
<feature type="domain" description="ZNF598/HEL2 PAH" evidence="2">
    <location>
        <begin position="263"/>
        <end position="334"/>
    </location>
</feature>
<dbReference type="EMBL" id="MJFZ01000002">
    <property type="protein sequence ID" value="RAW43686.1"/>
    <property type="molecule type" value="Genomic_DNA"/>
</dbReference>
<organism evidence="5 6">
    <name type="scientific">Phytophthora cactorum</name>
    <dbReference type="NCBI Taxonomy" id="29920"/>
    <lineage>
        <taxon>Eukaryota</taxon>
        <taxon>Sar</taxon>
        <taxon>Stramenopiles</taxon>
        <taxon>Oomycota</taxon>
        <taxon>Peronosporomycetes</taxon>
        <taxon>Peronosporales</taxon>
        <taxon>Peronosporaceae</taxon>
        <taxon>Phytophthora</taxon>
    </lineage>
</organism>
<evidence type="ECO:0000259" key="2">
    <source>
        <dbReference type="Pfam" id="PF23202"/>
    </source>
</evidence>
<feature type="compositionally biased region" description="Low complexity" evidence="1">
    <location>
        <begin position="30"/>
        <end position="42"/>
    </location>
</feature>
<feature type="compositionally biased region" description="Low complexity" evidence="1">
    <location>
        <begin position="564"/>
        <end position="574"/>
    </location>
</feature>
<evidence type="ECO:0000313" key="3">
    <source>
        <dbReference type="EMBL" id="KAG2859962.1"/>
    </source>
</evidence>
<dbReference type="InterPro" id="IPR057634">
    <property type="entry name" value="PAH_ZNF598/HEL2"/>
</dbReference>
<reference evidence="5 6" key="1">
    <citation type="submission" date="2018-01" db="EMBL/GenBank/DDBJ databases">
        <title>Draft genome of the strawberry crown rot pathogen Phytophthora cactorum.</title>
        <authorList>
            <person name="Armitage A.D."/>
            <person name="Lysoe E."/>
            <person name="Nellist C.F."/>
            <person name="Harrison R.J."/>
            <person name="Brurberg M.B."/>
        </authorList>
    </citation>
    <scope>NUCLEOTIDE SEQUENCE [LARGE SCALE GENOMIC DNA]</scope>
    <source>
        <strain evidence="5 6">10300</strain>
    </source>
</reference>
<dbReference type="Proteomes" id="UP000251314">
    <property type="component" value="Unassembled WGS sequence"/>
</dbReference>
<proteinExistence type="predicted"/>
<dbReference type="Proteomes" id="UP000735874">
    <property type="component" value="Unassembled WGS sequence"/>
</dbReference>
<evidence type="ECO:0000313" key="6">
    <source>
        <dbReference type="Proteomes" id="UP000251314"/>
    </source>
</evidence>
<gene>
    <name evidence="5" type="ORF">PC110_g124</name>
    <name evidence="3" type="ORF">PC113_g8463</name>
    <name evidence="4" type="ORF">PC115_g110</name>
</gene>
<protein>
    <recommendedName>
        <fullName evidence="2">ZNF598/HEL2 PAH domain-containing protein</fullName>
    </recommendedName>
</protein>
<dbReference type="AlphaFoldDB" id="A0A329T691"/>
<evidence type="ECO:0000256" key="1">
    <source>
        <dbReference type="SAM" id="MobiDB-lite"/>
    </source>
</evidence>
<reference evidence="3" key="2">
    <citation type="submission" date="2018-10" db="EMBL/GenBank/DDBJ databases">
        <title>Effector identification in a new, highly contiguous assembly of the strawberry crown rot pathogen Phytophthora cactorum.</title>
        <authorList>
            <person name="Armitage A.D."/>
            <person name="Nellist C.F."/>
            <person name="Bates H."/>
            <person name="Vickerstaff R.J."/>
            <person name="Harrison R.J."/>
        </authorList>
    </citation>
    <scope>NUCLEOTIDE SEQUENCE</scope>
    <source>
        <strain evidence="3">15-7</strain>
        <strain evidence="4">4032</strain>
    </source>
</reference>
<sequence length="651" mass="69543">MASRPLPGGGTRPPVRQSVAVRWLNSVAPASAAPKPACSPVKRWPPPKVEDTLPAPPVIATSTPTTVTEPVMEKKAPVSSFQNARAVFEAKKATAAAPPPPPTRHRLTFPAPPPAPVVKQHSASSDLSISSCSTVDSECDHKLEENVEAKQEPKLLSPIRAVVKRMENESVVATPSKRVAVKALIHTRKLASPPSAGEAQVYAARDPAVILTTSTHMAQSPPNCNEIDPFCLFLPVEAAPTLPDEEICVYDSAAVDMEKNIKKVVRKLLKKDKARWEEFKVNSRLFGTDFMDAHAYLDSLIKDFGPIRALQLVPCLLSVQPSMAKCSALLLAAKNYSLRNQDVLEREVQSLRTSNLEKIAMTAATATDNEVATSTIDAVASNPSLVGVSTKAPSVVSPKGAFQVNNMVNVTGGGARNDFGSDATISEGTSTAVKLSIPEVVSVPAAVLVQTDPASMLTQEVKTTHKEIKPVEPMPEPQVLPPVPTPPPLIKIAMSAPCQTPATDPTASKFAPTPVVKNHAESDTTSDNEEEFRAENLFGEVIKAKPSPQKQQQHSKHKKGHLDAPAAPISPASSVHSFDEAESLFGERLSSSSRTSPIRRKTVTWGETRTVEVPAEKDIPVKTTKKPAPLLFGLATAAAFDSDSDESDFCG</sequence>
<dbReference type="VEuPathDB" id="FungiDB:PC110_g124"/>